<protein>
    <submittedName>
        <fullName evidence="1">Uncharacterized protein</fullName>
    </submittedName>
</protein>
<dbReference type="AlphaFoldDB" id="A0A8T1M0Y6"/>
<keyword evidence="2" id="KW-1185">Reference proteome</keyword>
<accession>A0A8T1M0Y6</accession>
<sequence>MLVRLQLAFCFARFSTPKDNWALLAEVKQPSHLSSNPIRTSNELIQRTSVRLAFVMMSDARFSQSNFPCTTCHSLTVDVSHSFNWIMFVALSRSRACNLIGSSV</sequence>
<dbReference type="EMBL" id="NIRI02000056">
    <property type="protein sequence ID" value="KAG5443017.1"/>
    <property type="molecule type" value="Genomic_DNA"/>
</dbReference>
<evidence type="ECO:0000313" key="2">
    <source>
        <dbReference type="Proteomes" id="UP000286415"/>
    </source>
</evidence>
<evidence type="ECO:0000313" key="1">
    <source>
        <dbReference type="EMBL" id="KAG5443017.1"/>
    </source>
</evidence>
<organism evidence="1 2">
    <name type="scientific">Clonorchis sinensis</name>
    <name type="common">Chinese liver fluke</name>
    <dbReference type="NCBI Taxonomy" id="79923"/>
    <lineage>
        <taxon>Eukaryota</taxon>
        <taxon>Metazoa</taxon>
        <taxon>Spiralia</taxon>
        <taxon>Lophotrochozoa</taxon>
        <taxon>Platyhelminthes</taxon>
        <taxon>Trematoda</taxon>
        <taxon>Digenea</taxon>
        <taxon>Opisthorchiida</taxon>
        <taxon>Opisthorchiata</taxon>
        <taxon>Opisthorchiidae</taxon>
        <taxon>Clonorchis</taxon>
    </lineage>
</organism>
<proteinExistence type="predicted"/>
<dbReference type="Proteomes" id="UP000286415">
    <property type="component" value="Unassembled WGS sequence"/>
</dbReference>
<comment type="caution">
    <text evidence="1">The sequence shown here is derived from an EMBL/GenBank/DDBJ whole genome shotgun (WGS) entry which is preliminary data.</text>
</comment>
<name>A0A8T1M0Y6_CLOSI</name>
<reference evidence="1 2" key="1">
    <citation type="journal article" date="2018" name="Biotechnol. Adv.">
        <title>Improved genomic resources and new bioinformatic workflow for the carcinogenic parasite Clonorchis sinensis: Biotechnological implications.</title>
        <authorList>
            <person name="Wang D."/>
            <person name="Korhonen P.K."/>
            <person name="Gasser R.B."/>
            <person name="Young N.D."/>
        </authorList>
    </citation>
    <scope>NUCLEOTIDE SEQUENCE [LARGE SCALE GENOMIC DNA]</scope>
    <source>
        <strain evidence="1">Cs-k2</strain>
    </source>
</reference>
<reference evidence="1 2" key="2">
    <citation type="journal article" date="2021" name="Genomics">
        <title>High-quality reference genome for Clonorchis sinensis.</title>
        <authorList>
            <person name="Young N.D."/>
            <person name="Stroehlein A.J."/>
            <person name="Kinkar L."/>
            <person name="Wang T."/>
            <person name="Sohn W.M."/>
            <person name="Chang B.C.H."/>
            <person name="Kaur P."/>
            <person name="Weisz D."/>
            <person name="Dudchenko O."/>
            <person name="Aiden E.L."/>
            <person name="Korhonen P.K."/>
            <person name="Gasser R.B."/>
        </authorList>
    </citation>
    <scope>NUCLEOTIDE SEQUENCE [LARGE SCALE GENOMIC DNA]</scope>
    <source>
        <strain evidence="1">Cs-k2</strain>
    </source>
</reference>
<gene>
    <name evidence="1" type="ORF">CSKR_202697</name>
</gene>